<dbReference type="InterPro" id="IPR050628">
    <property type="entry name" value="SNF2_RAD54_helicase_TF"/>
</dbReference>
<keyword evidence="2" id="KW-0378">Hydrolase</keyword>
<dbReference type="InterPro" id="IPR000330">
    <property type="entry name" value="SNF2_N"/>
</dbReference>
<dbReference type="InterPro" id="IPR013083">
    <property type="entry name" value="Znf_RING/FYVE/PHD"/>
</dbReference>
<dbReference type="Pfam" id="PF13920">
    <property type="entry name" value="zf-C3HC4_3"/>
    <property type="match status" value="1"/>
</dbReference>
<dbReference type="SMART" id="SM00184">
    <property type="entry name" value="RING"/>
    <property type="match status" value="1"/>
</dbReference>
<sequence>MTEEYHYDKLVILNNIYHRSLTKVGESSKTLLPHQSGLVQEMHRYREKMLRGYMIDQHAINGKIGILGDQSGTGKTRCMIEYLAAPRAPSPRMTSELSTHSTKYFFSHEISSLPQTASANLVIVPQHLFASWQTEMKTYPAIRYVPIETKRGLRGDTLVQNMRESAFVLATNKSYKAVQEYADQNQIIWDTIVVDEASSIHLHSSDPPLRFQFLWLMTSHWIPLLFKHPSIIKSAMYFLRDRVNLHPELEMWLLDNITVHLENGLQSSFLKEYLPFFHPKRSELVLRCSKDILQASMNLPIMTQEHLQCRPNVSLASLTSFYLARSMEPTIRTHQIPHLFQALNVPWMKAKEYLSLQKEDKVQRIQRKINDNECVICLESSSYPTILDCCHQIYCGKCILRNMLVHPRCPTCREGITPSNLCCLGSIEPEDVLLRMNKTEICMDLFKNNRTDSFIVYSSFDNIYYQMFEEMDKLGIKAERLENNVYMERKTIRNFQEGKTKILFVSQIESIRGMSFPKTSHLIFFHELPVSEWKEVLIHSMQRLGRTKPLKILYLHSEIQV</sequence>
<dbReference type="PROSITE" id="PS50089">
    <property type="entry name" value="ZF_RING_2"/>
    <property type="match status" value="1"/>
</dbReference>
<dbReference type="PANTHER" id="PTHR45626">
    <property type="entry name" value="TRANSCRIPTION TERMINATION FACTOR 2-RELATED"/>
    <property type="match status" value="1"/>
</dbReference>
<dbReference type="AlphaFoldDB" id="A0A6C0DE33"/>
<dbReference type="GO" id="GO:0004386">
    <property type="term" value="F:helicase activity"/>
    <property type="evidence" value="ECO:0007669"/>
    <property type="project" value="UniProtKB-KW"/>
</dbReference>
<reference evidence="6" key="1">
    <citation type="journal article" date="2020" name="Nature">
        <title>Giant virus diversity and host interactions through global metagenomics.</title>
        <authorList>
            <person name="Schulz F."/>
            <person name="Roux S."/>
            <person name="Paez-Espino D."/>
            <person name="Jungbluth S."/>
            <person name="Walsh D.A."/>
            <person name="Denef V.J."/>
            <person name="McMahon K.D."/>
            <person name="Konstantinidis K.T."/>
            <person name="Eloe-Fadrosh E.A."/>
            <person name="Kyrpides N.C."/>
            <person name="Woyke T."/>
        </authorList>
    </citation>
    <scope>NUCLEOTIDE SEQUENCE</scope>
    <source>
        <strain evidence="6">GVMAG-M-3300023174-141</strain>
    </source>
</reference>
<dbReference type="Gene3D" id="3.40.50.10810">
    <property type="entry name" value="Tandem AAA-ATPase domain"/>
    <property type="match status" value="1"/>
</dbReference>
<evidence type="ECO:0000256" key="2">
    <source>
        <dbReference type="ARBA" id="ARBA00022801"/>
    </source>
</evidence>
<dbReference type="GO" id="GO:0006281">
    <property type="term" value="P:DNA repair"/>
    <property type="evidence" value="ECO:0007669"/>
    <property type="project" value="TreeGrafter"/>
</dbReference>
<dbReference type="GO" id="GO:0008094">
    <property type="term" value="F:ATP-dependent activity, acting on DNA"/>
    <property type="evidence" value="ECO:0007669"/>
    <property type="project" value="TreeGrafter"/>
</dbReference>
<dbReference type="GO" id="GO:0005634">
    <property type="term" value="C:nucleus"/>
    <property type="evidence" value="ECO:0007669"/>
    <property type="project" value="TreeGrafter"/>
</dbReference>
<organism evidence="6">
    <name type="scientific">viral metagenome</name>
    <dbReference type="NCBI Taxonomy" id="1070528"/>
    <lineage>
        <taxon>unclassified sequences</taxon>
        <taxon>metagenomes</taxon>
        <taxon>organismal metagenomes</taxon>
    </lineage>
</organism>
<dbReference type="GO" id="GO:0016787">
    <property type="term" value="F:hydrolase activity"/>
    <property type="evidence" value="ECO:0007669"/>
    <property type="project" value="UniProtKB-KW"/>
</dbReference>
<dbReference type="Gene3D" id="3.40.50.300">
    <property type="entry name" value="P-loop containing nucleotide triphosphate hydrolases"/>
    <property type="match status" value="1"/>
</dbReference>
<proteinExistence type="predicted"/>
<accession>A0A6C0DE33</accession>
<evidence type="ECO:0000256" key="1">
    <source>
        <dbReference type="ARBA" id="ARBA00022741"/>
    </source>
</evidence>
<dbReference type="InterPro" id="IPR001841">
    <property type="entry name" value="Znf_RING"/>
</dbReference>
<dbReference type="Pfam" id="PF00176">
    <property type="entry name" value="SNF2-rel_dom"/>
    <property type="match status" value="1"/>
</dbReference>
<keyword evidence="4" id="KW-0067">ATP-binding</keyword>
<protein>
    <recommendedName>
        <fullName evidence="5">RING-type domain-containing protein</fullName>
    </recommendedName>
</protein>
<evidence type="ECO:0000256" key="3">
    <source>
        <dbReference type="ARBA" id="ARBA00022806"/>
    </source>
</evidence>
<dbReference type="EMBL" id="MN739586">
    <property type="protein sequence ID" value="QHT14570.1"/>
    <property type="molecule type" value="Genomic_DNA"/>
</dbReference>
<dbReference type="SUPFAM" id="SSF52540">
    <property type="entry name" value="P-loop containing nucleoside triphosphate hydrolases"/>
    <property type="match status" value="2"/>
</dbReference>
<keyword evidence="3" id="KW-0347">Helicase</keyword>
<dbReference type="SUPFAM" id="SSF57850">
    <property type="entry name" value="RING/U-box"/>
    <property type="match status" value="1"/>
</dbReference>
<dbReference type="InterPro" id="IPR038718">
    <property type="entry name" value="SNF2-like_sf"/>
</dbReference>
<dbReference type="Gene3D" id="3.30.40.10">
    <property type="entry name" value="Zinc/RING finger domain, C3HC4 (zinc finger)"/>
    <property type="match status" value="1"/>
</dbReference>
<name>A0A6C0DE33_9ZZZZ</name>
<dbReference type="GO" id="GO:0005524">
    <property type="term" value="F:ATP binding"/>
    <property type="evidence" value="ECO:0007669"/>
    <property type="project" value="UniProtKB-KW"/>
</dbReference>
<evidence type="ECO:0000313" key="6">
    <source>
        <dbReference type="EMBL" id="QHT14570.1"/>
    </source>
</evidence>
<feature type="domain" description="RING-type" evidence="5">
    <location>
        <begin position="374"/>
        <end position="413"/>
    </location>
</feature>
<keyword evidence="1" id="KW-0547">Nucleotide-binding</keyword>
<evidence type="ECO:0000256" key="4">
    <source>
        <dbReference type="ARBA" id="ARBA00022840"/>
    </source>
</evidence>
<dbReference type="InterPro" id="IPR027417">
    <property type="entry name" value="P-loop_NTPase"/>
</dbReference>
<evidence type="ECO:0000259" key="5">
    <source>
        <dbReference type="PROSITE" id="PS50089"/>
    </source>
</evidence>